<accession>A0AAE1DMH7</accession>
<dbReference type="InterPro" id="IPR045455">
    <property type="entry name" value="NrS-1_pol-like_helicase"/>
</dbReference>
<dbReference type="Gene3D" id="3.40.50.300">
    <property type="entry name" value="P-loop containing nucleotide triphosphate hydrolases"/>
    <property type="match status" value="1"/>
</dbReference>
<gene>
    <name evidence="2" type="ORF">RRG08_063734</name>
</gene>
<reference evidence="2" key="1">
    <citation type="journal article" date="2023" name="G3 (Bethesda)">
        <title>A reference genome for the long-term kleptoplast-retaining sea slug Elysia crispata morphotype clarki.</title>
        <authorList>
            <person name="Eastman K.E."/>
            <person name="Pendleton A.L."/>
            <person name="Shaikh M.A."/>
            <person name="Suttiyut T."/>
            <person name="Ogas R."/>
            <person name="Tomko P."/>
            <person name="Gavelis G."/>
            <person name="Widhalm J.R."/>
            <person name="Wisecaver J.H."/>
        </authorList>
    </citation>
    <scope>NUCLEOTIDE SEQUENCE</scope>
    <source>
        <strain evidence="2">ECLA1</strain>
    </source>
</reference>
<sequence length="149" mass="16620">MAWFLISRLQGRVYKKIGLYLQGSSNSGKTYCSAQLISPLSAMVGKMSTGDRFCLQDWERRRVVIGEEIGITLDSIDWIKELMSGDVTTCERKGRSVVKCKASLVLMHSNNLPAANVPQERQALLIRNLKSFTVLATALQHSARTKPHP</sequence>
<evidence type="ECO:0000259" key="1">
    <source>
        <dbReference type="Pfam" id="PF19263"/>
    </source>
</evidence>
<evidence type="ECO:0000313" key="3">
    <source>
        <dbReference type="Proteomes" id="UP001283361"/>
    </source>
</evidence>
<feature type="domain" description="NrS-1 polymerase-like helicase" evidence="1">
    <location>
        <begin position="21"/>
        <end position="113"/>
    </location>
</feature>
<proteinExistence type="predicted"/>
<organism evidence="2 3">
    <name type="scientific">Elysia crispata</name>
    <name type="common">lettuce slug</name>
    <dbReference type="NCBI Taxonomy" id="231223"/>
    <lineage>
        <taxon>Eukaryota</taxon>
        <taxon>Metazoa</taxon>
        <taxon>Spiralia</taxon>
        <taxon>Lophotrochozoa</taxon>
        <taxon>Mollusca</taxon>
        <taxon>Gastropoda</taxon>
        <taxon>Heterobranchia</taxon>
        <taxon>Euthyneura</taxon>
        <taxon>Panpulmonata</taxon>
        <taxon>Sacoglossa</taxon>
        <taxon>Placobranchoidea</taxon>
        <taxon>Plakobranchidae</taxon>
        <taxon>Elysia</taxon>
    </lineage>
</organism>
<dbReference type="SUPFAM" id="SSF52540">
    <property type="entry name" value="P-loop containing nucleoside triphosphate hydrolases"/>
    <property type="match status" value="1"/>
</dbReference>
<dbReference type="InterPro" id="IPR027417">
    <property type="entry name" value="P-loop_NTPase"/>
</dbReference>
<feature type="non-terminal residue" evidence="2">
    <location>
        <position position="149"/>
    </location>
</feature>
<keyword evidence="3" id="KW-1185">Reference proteome</keyword>
<dbReference type="Pfam" id="PF19263">
    <property type="entry name" value="DUF5906"/>
    <property type="match status" value="1"/>
</dbReference>
<dbReference type="Proteomes" id="UP001283361">
    <property type="component" value="Unassembled WGS sequence"/>
</dbReference>
<protein>
    <recommendedName>
        <fullName evidence="1">NrS-1 polymerase-like helicase domain-containing protein</fullName>
    </recommendedName>
</protein>
<dbReference type="EMBL" id="JAWDGP010003243">
    <property type="protein sequence ID" value="KAK3776191.1"/>
    <property type="molecule type" value="Genomic_DNA"/>
</dbReference>
<comment type="caution">
    <text evidence="2">The sequence shown here is derived from an EMBL/GenBank/DDBJ whole genome shotgun (WGS) entry which is preliminary data.</text>
</comment>
<dbReference type="AlphaFoldDB" id="A0AAE1DMH7"/>
<name>A0AAE1DMH7_9GAST</name>
<evidence type="ECO:0000313" key="2">
    <source>
        <dbReference type="EMBL" id="KAK3776191.1"/>
    </source>
</evidence>